<dbReference type="HOGENOM" id="CLU_095708_0_0_9"/>
<evidence type="ECO:0000256" key="9">
    <source>
        <dbReference type="HAMAP-Rule" id="MF_01814"/>
    </source>
</evidence>
<dbReference type="GO" id="GO:0003700">
    <property type="term" value="F:DNA-binding transcription factor activity"/>
    <property type="evidence" value="ECO:0007669"/>
    <property type="project" value="UniProtKB-UniRule"/>
</dbReference>
<evidence type="ECO:0000256" key="7">
    <source>
        <dbReference type="ARBA" id="ARBA00023160"/>
    </source>
</evidence>
<dbReference type="GO" id="GO:0006633">
    <property type="term" value="P:fatty acid biosynthetic process"/>
    <property type="evidence" value="ECO:0007669"/>
    <property type="project" value="UniProtKB-KW"/>
</dbReference>
<sequence>MINMRRCVHILTGQVCSRERSSIKGRQQKFLLHSTFNDYILLLVPSHKNGWCGMKKRRSKKERQELLQQTIETNPFITDEDLAEKFQVSIQTVRLDRMELSIPELRERIKHVATKQHEEDVKSLPLEEVVGEIIDIELDRHAISIFEVKVEHVFKRNQIARGHHLFAQANSLAVAVIDEELALTAKSTIRYIRPVKLGERVVAKARVEDVENDKGRTVVKVRSFVGEELVFTGTFEMYRSSNYSEEGNNL</sequence>
<dbReference type="Proteomes" id="UP000000441">
    <property type="component" value="Chromosome"/>
</dbReference>
<dbReference type="AlphaFoldDB" id="B9IVE3"/>
<name>B9IVE3_BACCQ</name>
<dbReference type="InterPro" id="IPR029069">
    <property type="entry name" value="HotDog_dom_sf"/>
</dbReference>
<dbReference type="InterPro" id="IPR036388">
    <property type="entry name" value="WH-like_DNA-bd_sf"/>
</dbReference>
<dbReference type="EMBL" id="CP000227">
    <property type="protein sequence ID" value="ACM14067.1"/>
    <property type="molecule type" value="Genomic_DNA"/>
</dbReference>
<evidence type="ECO:0000256" key="8">
    <source>
        <dbReference type="ARBA" id="ARBA00023163"/>
    </source>
</evidence>
<organism evidence="11 12">
    <name type="scientific">Bacillus cereus (strain Q1)</name>
    <dbReference type="NCBI Taxonomy" id="361100"/>
    <lineage>
        <taxon>Bacteria</taxon>
        <taxon>Bacillati</taxon>
        <taxon>Bacillota</taxon>
        <taxon>Bacilli</taxon>
        <taxon>Bacillales</taxon>
        <taxon>Bacillaceae</taxon>
        <taxon>Bacillus</taxon>
        <taxon>Bacillus cereus group</taxon>
    </lineage>
</organism>
<proteinExistence type="inferred from homology"/>
<comment type="similarity">
    <text evidence="9">Belongs to the FapR family.</text>
</comment>
<keyword evidence="8 9" id="KW-0804">Transcription</keyword>
<evidence type="ECO:0000256" key="1">
    <source>
        <dbReference type="ARBA" id="ARBA00022491"/>
    </source>
</evidence>
<dbReference type="CDD" id="cd03440">
    <property type="entry name" value="hot_dog"/>
    <property type="match status" value="1"/>
</dbReference>
<feature type="domain" description="Thioesterase" evidence="10">
    <location>
        <begin position="171"/>
        <end position="223"/>
    </location>
</feature>
<evidence type="ECO:0000313" key="12">
    <source>
        <dbReference type="Proteomes" id="UP000000441"/>
    </source>
</evidence>
<evidence type="ECO:0000313" key="11">
    <source>
        <dbReference type="EMBL" id="ACM14067.1"/>
    </source>
</evidence>
<reference evidence="11 12" key="1">
    <citation type="journal article" date="2009" name="J. Bacteriol.">
        <title>Complete genome sequence of the extremophilic Bacillus cereus strain Q1 with industrial applications.</title>
        <authorList>
            <person name="Xiong Z."/>
            <person name="Jiang Y."/>
            <person name="Qi D."/>
            <person name="Lu H."/>
            <person name="Yang F."/>
            <person name="Yang J."/>
            <person name="Chen L."/>
            <person name="Sun L."/>
            <person name="Xu X."/>
            <person name="Xue Y."/>
            <person name="Zhu Y."/>
            <person name="Jin Q."/>
        </authorList>
    </citation>
    <scope>NUCLEOTIDE SEQUENCE [LARGE SCALE GENOMIC DNA]</scope>
    <source>
        <strain evidence="11 12">Q1</strain>
    </source>
</reference>
<keyword evidence="5 9" id="KW-0443">Lipid metabolism</keyword>
<dbReference type="Gene3D" id="1.10.10.10">
    <property type="entry name" value="Winged helix-like DNA-binding domain superfamily/Winged helix DNA-binding domain"/>
    <property type="match status" value="1"/>
</dbReference>
<dbReference type="HAMAP" id="MF_01814">
    <property type="entry name" value="Transcrip_fact_FapR"/>
    <property type="match status" value="1"/>
</dbReference>
<evidence type="ECO:0000256" key="2">
    <source>
        <dbReference type="ARBA" id="ARBA00022516"/>
    </source>
</evidence>
<dbReference type="NCBIfam" id="NF003359">
    <property type="entry name" value="PRK04424.1"/>
    <property type="match status" value="1"/>
</dbReference>
<accession>B9IVE3</accession>
<gene>
    <name evidence="9" type="primary">fapR</name>
    <name evidence="11" type="ordered locus">BCQ_3639</name>
</gene>
<evidence type="ECO:0000256" key="3">
    <source>
        <dbReference type="ARBA" id="ARBA00022832"/>
    </source>
</evidence>
<evidence type="ECO:0000259" key="10">
    <source>
        <dbReference type="Pfam" id="PF03061"/>
    </source>
</evidence>
<keyword evidence="6 9" id="KW-0238">DNA-binding</keyword>
<evidence type="ECO:0000256" key="5">
    <source>
        <dbReference type="ARBA" id="ARBA00023098"/>
    </source>
</evidence>
<dbReference type="GO" id="GO:0045717">
    <property type="term" value="P:negative regulation of fatty acid biosynthetic process"/>
    <property type="evidence" value="ECO:0007669"/>
    <property type="project" value="UniProtKB-UniRule"/>
</dbReference>
<keyword evidence="2 9" id="KW-0444">Lipid biosynthesis</keyword>
<keyword evidence="1 9" id="KW-0678">Repressor</keyword>
<keyword evidence="7 9" id="KW-0275">Fatty acid biosynthesis</keyword>
<protein>
    <recommendedName>
        <fullName evidence="9">Transcription factor FapR</fullName>
    </recommendedName>
    <alternativeName>
        <fullName evidence="9">Fatty acid and phospholipid biosynthesis regulator</fullName>
    </alternativeName>
</protein>
<dbReference type="Gene3D" id="3.10.129.10">
    <property type="entry name" value="Hotdog Thioesterase"/>
    <property type="match status" value="1"/>
</dbReference>
<evidence type="ECO:0000256" key="6">
    <source>
        <dbReference type="ARBA" id="ARBA00023125"/>
    </source>
</evidence>
<keyword evidence="4 9" id="KW-0805">Transcription regulation</keyword>
<dbReference type="InterPro" id="IPR017275">
    <property type="entry name" value="Transcription_factor_FapR"/>
</dbReference>
<keyword evidence="3 9" id="KW-0276">Fatty acid metabolism</keyword>
<dbReference type="InterPro" id="IPR006683">
    <property type="entry name" value="Thioestr_dom"/>
</dbReference>
<comment type="function">
    <text evidence="9">Transcriptional factor involved in regulation of membrane lipid biosynthesis by repressing genes involved in fatty acid and phospholipid metabolism.</text>
</comment>
<dbReference type="GO" id="GO:0003677">
    <property type="term" value="F:DNA binding"/>
    <property type="evidence" value="ECO:0007669"/>
    <property type="project" value="UniProtKB-KW"/>
</dbReference>
<dbReference type="KEGG" id="bcq:BCQ_3639"/>
<dbReference type="Pfam" id="PF03061">
    <property type="entry name" value="4HBT"/>
    <property type="match status" value="1"/>
</dbReference>
<dbReference type="GO" id="GO:0045892">
    <property type="term" value="P:negative regulation of DNA-templated transcription"/>
    <property type="evidence" value="ECO:0007669"/>
    <property type="project" value="UniProtKB-UniRule"/>
</dbReference>
<evidence type="ECO:0000256" key="4">
    <source>
        <dbReference type="ARBA" id="ARBA00023015"/>
    </source>
</evidence>
<dbReference type="SUPFAM" id="SSF54637">
    <property type="entry name" value="Thioesterase/thiol ester dehydrase-isomerase"/>
    <property type="match status" value="1"/>
</dbReference>